<feature type="transmembrane region" description="Helical" evidence="1">
    <location>
        <begin position="316"/>
        <end position="336"/>
    </location>
</feature>
<dbReference type="GO" id="GO:0005794">
    <property type="term" value="C:Golgi apparatus"/>
    <property type="evidence" value="ECO:0007669"/>
    <property type="project" value="TreeGrafter"/>
</dbReference>
<evidence type="ECO:0000313" key="2">
    <source>
        <dbReference type="EMBL" id="KAF7373391.1"/>
    </source>
</evidence>
<reference evidence="2" key="1">
    <citation type="submission" date="2020-05" db="EMBL/GenBank/DDBJ databases">
        <title>Mycena genomes resolve the evolution of fungal bioluminescence.</title>
        <authorList>
            <person name="Tsai I.J."/>
        </authorList>
    </citation>
    <scope>NUCLEOTIDE SEQUENCE</scope>
    <source>
        <strain evidence="2">160909Yilan</strain>
    </source>
</reference>
<gene>
    <name evidence="2" type="ORF">MSAN_00548700</name>
</gene>
<dbReference type="OrthoDB" id="2684482at2759"/>
<dbReference type="PANTHER" id="PTHR34391">
    <property type="entry name" value="UPF0658 GOLGI APPARATUS MEMBRANE PROTEIN C1952.10C-RELATED"/>
    <property type="match status" value="1"/>
</dbReference>
<organism evidence="2 3">
    <name type="scientific">Mycena sanguinolenta</name>
    <dbReference type="NCBI Taxonomy" id="230812"/>
    <lineage>
        <taxon>Eukaryota</taxon>
        <taxon>Fungi</taxon>
        <taxon>Dikarya</taxon>
        <taxon>Basidiomycota</taxon>
        <taxon>Agaricomycotina</taxon>
        <taxon>Agaricomycetes</taxon>
        <taxon>Agaricomycetidae</taxon>
        <taxon>Agaricales</taxon>
        <taxon>Marasmiineae</taxon>
        <taxon>Mycenaceae</taxon>
        <taxon>Mycena</taxon>
    </lineage>
</organism>
<feature type="transmembrane region" description="Helical" evidence="1">
    <location>
        <begin position="275"/>
        <end position="301"/>
    </location>
</feature>
<proteinExistence type="predicted"/>
<comment type="caution">
    <text evidence="2">The sequence shown here is derived from an EMBL/GenBank/DDBJ whole genome shotgun (WGS) entry which is preliminary data.</text>
</comment>
<keyword evidence="1" id="KW-0472">Membrane</keyword>
<feature type="transmembrane region" description="Helical" evidence="1">
    <location>
        <begin position="34"/>
        <end position="55"/>
    </location>
</feature>
<feature type="transmembrane region" description="Helical" evidence="1">
    <location>
        <begin position="234"/>
        <end position="255"/>
    </location>
</feature>
<protein>
    <submittedName>
        <fullName evidence="2">Uncharacterized protein</fullName>
    </submittedName>
</protein>
<sequence>MVSQRSRERVKHVLSVSRVKLIYARITLTRYTTLYFFLALLSCIIFICLQTGTYLNNMEGTNAVAAFLVQSNVTSSTLGMSFLQDGNVVLCKNIPGQPEANCTTLVKRVSSHMHVRDTILSFDERADTPKNPQQCALSLMWLEDVLADASREDFGTLLYHIWLLTLSVVTLLNESLPHLFAGLAARALATAWAGFRVRGNSNLLETYYHVIDAGKCDGFDPLGTWWNQTTTHGILGLVANIVNLVIVAGLSYKLFRVYASQTFSRVGASTEVNHIYKLVLMLSVILQLSGFFTLGQAALWFSKISFGSIRRLADDFYLYLAELVVIAVLVGPWLTLGWISVRRESKSLFLLFSLISLILFGMSTALFTSPLNQFVFKEWSFYATMSVTAYILFGRNLYSGSYLQTAVRQGSRTFLAGDRRPGGWGLYARLLFKERRRGFIHRG</sequence>
<name>A0A8H7DJA6_9AGAR</name>
<dbReference type="InterPro" id="IPR040410">
    <property type="entry name" value="UPF0658_Golgi"/>
</dbReference>
<dbReference type="PANTHER" id="PTHR34391:SF2">
    <property type="entry name" value="TRP C-TERMINAL DOMAIN-CONTAINING PROTEIN"/>
    <property type="match status" value="1"/>
</dbReference>
<dbReference type="Proteomes" id="UP000623467">
    <property type="component" value="Unassembled WGS sequence"/>
</dbReference>
<dbReference type="AlphaFoldDB" id="A0A8H7DJA6"/>
<feature type="transmembrane region" description="Helical" evidence="1">
    <location>
        <begin position="379"/>
        <end position="398"/>
    </location>
</feature>
<feature type="transmembrane region" description="Helical" evidence="1">
    <location>
        <begin position="348"/>
        <end position="367"/>
    </location>
</feature>
<evidence type="ECO:0000256" key="1">
    <source>
        <dbReference type="SAM" id="Phobius"/>
    </source>
</evidence>
<dbReference type="EMBL" id="JACAZH010000003">
    <property type="protein sequence ID" value="KAF7373391.1"/>
    <property type="molecule type" value="Genomic_DNA"/>
</dbReference>
<keyword evidence="3" id="KW-1185">Reference proteome</keyword>
<accession>A0A8H7DJA6</accession>
<evidence type="ECO:0000313" key="3">
    <source>
        <dbReference type="Proteomes" id="UP000623467"/>
    </source>
</evidence>
<keyword evidence="1" id="KW-0812">Transmembrane</keyword>
<keyword evidence="1" id="KW-1133">Transmembrane helix</keyword>